<keyword evidence="3" id="KW-1185">Reference proteome</keyword>
<evidence type="ECO:0000313" key="3">
    <source>
        <dbReference type="Proteomes" id="UP000273405"/>
    </source>
</evidence>
<feature type="region of interest" description="Disordered" evidence="1">
    <location>
        <begin position="63"/>
        <end position="95"/>
    </location>
</feature>
<organism evidence="2 3">
    <name type="scientific">Corallococcus sicarius</name>
    <dbReference type="NCBI Taxonomy" id="2316726"/>
    <lineage>
        <taxon>Bacteria</taxon>
        <taxon>Pseudomonadati</taxon>
        <taxon>Myxococcota</taxon>
        <taxon>Myxococcia</taxon>
        <taxon>Myxococcales</taxon>
        <taxon>Cystobacterineae</taxon>
        <taxon>Myxococcaceae</taxon>
        <taxon>Corallococcus</taxon>
    </lineage>
</organism>
<feature type="region of interest" description="Disordered" evidence="1">
    <location>
        <begin position="1"/>
        <end position="37"/>
    </location>
</feature>
<name>A0A3A8NUC7_9BACT</name>
<reference evidence="3" key="1">
    <citation type="submission" date="2018-09" db="EMBL/GenBank/DDBJ databases">
        <authorList>
            <person name="Livingstone P.G."/>
            <person name="Whitworth D.E."/>
        </authorList>
    </citation>
    <scope>NUCLEOTIDE SEQUENCE [LARGE SCALE GENOMIC DNA]</scope>
    <source>
        <strain evidence="3">CA040B</strain>
    </source>
</reference>
<dbReference type="EMBL" id="RAWG01000007">
    <property type="protein sequence ID" value="RKH47663.1"/>
    <property type="molecule type" value="Genomic_DNA"/>
</dbReference>
<gene>
    <name evidence="2" type="ORF">D7X12_02025</name>
</gene>
<sequence length="95" mass="10570">MTALMKTSRVRKLFRHTARKRTSPRPRSRPTAPGSTGRVLAMLQGAAALKYQRALTASTLLLSQGRSMRGGPEEEELDDARQRLECLLPPLRPSD</sequence>
<proteinExistence type="predicted"/>
<evidence type="ECO:0000256" key="1">
    <source>
        <dbReference type="SAM" id="MobiDB-lite"/>
    </source>
</evidence>
<evidence type="ECO:0000313" key="2">
    <source>
        <dbReference type="EMBL" id="RKH47663.1"/>
    </source>
</evidence>
<dbReference type="AlphaFoldDB" id="A0A3A8NUC7"/>
<protein>
    <submittedName>
        <fullName evidence="2">Uncharacterized protein</fullName>
    </submittedName>
</protein>
<comment type="caution">
    <text evidence="2">The sequence shown here is derived from an EMBL/GenBank/DDBJ whole genome shotgun (WGS) entry which is preliminary data.</text>
</comment>
<feature type="compositionally biased region" description="Basic residues" evidence="1">
    <location>
        <begin position="8"/>
        <end position="28"/>
    </location>
</feature>
<dbReference type="Proteomes" id="UP000273405">
    <property type="component" value="Unassembled WGS sequence"/>
</dbReference>
<accession>A0A3A8NUC7</accession>